<sequence>MGKLAFFTNPTSIAVIGASSAAGKVGYTVVDNIKTSGYTGKVYPINPKAPEINGFKAYPNITACPETPELAVFVIPAKHCLATAEECGQKGVRGCVIISAGFKEVGGDGIELEQKLVAIGKKYDMRIVGPNVLGVSTPSFNCTFASRHPRKGPIAFLSQSGAMLTSILDWSFANNIGFSNFISLGNKCDVHETELIEEVCEDDNTKIILLYLESIVDGPAFLERVSVASRKKPIIILKSGTSLAGAAAASSHTGALAGNDIAFDLAFAQAGVIRAKTMSELFSLARLFSNTNFNTLKAVQDRKFVIITNAGGPGIIATDAFETFGVSLSQMTEATKDALRKALPEEASVKNPVDVIGDATPDRYAKAMEIAFTDPNVDGCLVLVTPQAQTQPDEVARLCVEVQKKNPDKLIVTSFMGGDTMKSPAQILATGNISNYDFPEPALQAIRAVCDYAKLRLLPSAASDCGDVCGFKDQKKHDRIVQIFKEVREDDRTVLLSHETSEIFQIMGVSAPLTKLAATKEEAGKFADELKYPIVMKIVSAQIMHKSDCGGVKLFLKTKEECIAAFDEIMHNAKTRGPSGAILKGVEVQQMVDFTKKNKSTEVIVGMNRDGNFGPMIMFGQGGVYANYVKDVAFELSYGYTREKAFEQLKKTKINAILEGVRGQPRSDIDGLVDILVKLSQLVTKFPEIQELDMNPLLVFDDSIAAVDVKITI</sequence>
<dbReference type="Pfam" id="PF19045">
    <property type="entry name" value="Ligase_CoA_2"/>
    <property type="match status" value="1"/>
</dbReference>
<evidence type="ECO:0000256" key="2">
    <source>
        <dbReference type="ARBA" id="ARBA00022741"/>
    </source>
</evidence>
<gene>
    <name evidence="5" type="ORF">SS50377_17557</name>
    <name evidence="7" type="ORF">SS50377_28105</name>
</gene>
<keyword evidence="5" id="KW-0377">Hydrogenosome</keyword>
<dbReference type="InterPro" id="IPR003781">
    <property type="entry name" value="CoA-bd"/>
</dbReference>
<dbReference type="FunFam" id="3.30.1490.20:FF:000020">
    <property type="entry name" value="Protein lysine acetyltransferase"/>
    <property type="match status" value="1"/>
</dbReference>
<dbReference type="OrthoDB" id="1664372at2759"/>
<dbReference type="SUPFAM" id="SSF56059">
    <property type="entry name" value="Glutathione synthetase ATP-binding domain-like"/>
    <property type="match status" value="1"/>
</dbReference>
<evidence type="ECO:0000313" key="5">
    <source>
        <dbReference type="EMBL" id="AFV80087.1"/>
    </source>
</evidence>
<feature type="domain" description="CoA-binding" evidence="4">
    <location>
        <begin position="7"/>
        <end position="102"/>
    </location>
</feature>
<proteinExistence type="predicted"/>
<evidence type="ECO:0000313" key="8">
    <source>
        <dbReference type="Proteomes" id="UP000018208"/>
    </source>
</evidence>
<keyword evidence="2" id="KW-0547">Nucleotide-binding</keyword>
<name>K7R1J6_9EUKA</name>
<dbReference type="SUPFAM" id="SSF52210">
    <property type="entry name" value="Succinyl-CoA synthetase domains"/>
    <property type="match status" value="2"/>
</dbReference>
<reference evidence="5" key="1">
    <citation type="journal article" date="2013" name="Nat. Commun.">
        <title>Hydrogenosomes in the diplomonad Spironucleus salmonicida.</title>
        <authorList>
            <person name="Jerlstrom-Hultqvist J."/>
            <person name="Einarsson E."/>
            <person name="Xu F."/>
            <person name="Hjort K."/>
            <person name="Ek B."/>
            <person name="Steinhauf D."/>
            <person name="Hultenby K."/>
            <person name="Bergquist J."/>
            <person name="Andersson J.O."/>
            <person name="Svard S.G."/>
        </authorList>
    </citation>
    <scope>NUCLEOTIDE SEQUENCE</scope>
    <source>
        <strain evidence="5">ATCC 50377</strain>
    </source>
</reference>
<dbReference type="Gene3D" id="3.30.470.20">
    <property type="entry name" value="ATP-grasp fold, B domain"/>
    <property type="match status" value="1"/>
</dbReference>
<dbReference type="Proteomes" id="UP000018208">
    <property type="component" value="Unassembled WGS sequence"/>
</dbReference>
<organism evidence="5">
    <name type="scientific">Spironucleus salmonicida</name>
    <dbReference type="NCBI Taxonomy" id="348837"/>
    <lineage>
        <taxon>Eukaryota</taxon>
        <taxon>Metamonada</taxon>
        <taxon>Diplomonadida</taxon>
        <taxon>Hexamitidae</taxon>
        <taxon>Hexamitinae</taxon>
        <taxon>Spironucleus</taxon>
    </lineage>
</organism>
<dbReference type="Gene3D" id="3.40.50.720">
    <property type="entry name" value="NAD(P)-binding Rossmann-like Domain"/>
    <property type="match status" value="1"/>
</dbReference>
<dbReference type="Gene3D" id="3.30.1490.20">
    <property type="entry name" value="ATP-grasp fold, A domain"/>
    <property type="match status" value="1"/>
</dbReference>
<dbReference type="InterPro" id="IPR032875">
    <property type="entry name" value="Succ_CoA_lig_flav_dom"/>
</dbReference>
<accession>K7R1J6</accession>
<dbReference type="EMBL" id="AUWU02000008">
    <property type="protein sequence ID" value="KAH0570130.1"/>
    <property type="molecule type" value="Genomic_DNA"/>
</dbReference>
<evidence type="ECO:0000313" key="6">
    <source>
        <dbReference type="EMBL" id="EST42788.1"/>
    </source>
</evidence>
<evidence type="ECO:0000259" key="4">
    <source>
        <dbReference type="SMART" id="SM00881"/>
    </source>
</evidence>
<keyword evidence="1" id="KW-0436">Ligase</keyword>
<dbReference type="NCBIfam" id="TIGR02717">
    <property type="entry name" value="AcCoA-syn-alpha"/>
    <property type="match status" value="1"/>
</dbReference>
<dbReference type="AlphaFoldDB" id="K7R1J6"/>
<reference evidence="7" key="3">
    <citation type="submission" date="2020-12" db="EMBL/GenBank/DDBJ databases">
        <title>New Spironucleus salmonicida genome in near-complete chromosomes.</title>
        <authorList>
            <person name="Xu F."/>
            <person name="Kurt Z."/>
            <person name="Jimenez-Gonzalez A."/>
            <person name="Astvaldsson A."/>
            <person name="Andersson J.O."/>
            <person name="Svard S.G."/>
        </authorList>
    </citation>
    <scope>NUCLEOTIDE SEQUENCE</scope>
    <source>
        <strain evidence="7">ATCC 50377</strain>
    </source>
</reference>
<geneLocation type="hydrogenosome" evidence="5"/>
<dbReference type="InterPro" id="IPR051538">
    <property type="entry name" value="Acyl-CoA_Synth/Transferase"/>
</dbReference>
<dbReference type="PANTHER" id="PTHR43334">
    <property type="entry name" value="ACETATE--COA LIGASE [ADP-FORMING]"/>
    <property type="match status" value="1"/>
</dbReference>
<dbReference type="InterPro" id="IPR036291">
    <property type="entry name" value="NAD(P)-bd_dom_sf"/>
</dbReference>
<evidence type="ECO:0000256" key="3">
    <source>
        <dbReference type="ARBA" id="ARBA00022840"/>
    </source>
</evidence>
<dbReference type="SUPFAM" id="SSF51735">
    <property type="entry name" value="NAD(P)-binding Rossmann-fold domains"/>
    <property type="match status" value="1"/>
</dbReference>
<dbReference type="EMBL" id="KI546154">
    <property type="protein sequence ID" value="EST42788.1"/>
    <property type="molecule type" value="Genomic_DNA"/>
</dbReference>
<evidence type="ECO:0000313" key="7">
    <source>
        <dbReference type="EMBL" id="KAH0570130.1"/>
    </source>
</evidence>
<reference evidence="6 7" key="2">
    <citation type="journal article" date="2014" name="PLoS Genet.">
        <title>The Genome of Spironucleus salmonicida Highlights a Fish Pathogen Adapted to Fluctuating Environments.</title>
        <authorList>
            <person name="Xu F."/>
            <person name="Jerlstrom-Hultqvist J."/>
            <person name="Einarsson E."/>
            <person name="Astvaldsson A."/>
            <person name="Svard S.G."/>
            <person name="Andersson J.O."/>
        </authorList>
    </citation>
    <scope>NUCLEOTIDE SEQUENCE</scope>
    <source>
        <strain evidence="7">ATCC 50377</strain>
    </source>
</reference>
<protein>
    <submittedName>
        <fullName evidence="5">Acetyl-CoA synthetase</fullName>
    </submittedName>
</protein>
<dbReference type="InterPro" id="IPR013815">
    <property type="entry name" value="ATP_grasp_subdomain_1"/>
</dbReference>
<dbReference type="InterPro" id="IPR014089">
    <property type="entry name" value="AcCoA-synth-alpha"/>
</dbReference>
<keyword evidence="8" id="KW-1185">Reference proteome</keyword>
<keyword evidence="3" id="KW-0067">ATP-binding</keyword>
<dbReference type="Pfam" id="PF13549">
    <property type="entry name" value="ATP-grasp_5"/>
    <property type="match status" value="1"/>
</dbReference>
<dbReference type="GO" id="GO:0005524">
    <property type="term" value="F:ATP binding"/>
    <property type="evidence" value="ECO:0007669"/>
    <property type="project" value="UniProtKB-KW"/>
</dbReference>
<dbReference type="EMBL" id="JX549112">
    <property type="protein sequence ID" value="AFV80087.1"/>
    <property type="molecule type" value="Genomic_DNA"/>
</dbReference>
<dbReference type="InterPro" id="IPR043938">
    <property type="entry name" value="Ligase_CoA_dom"/>
</dbReference>
<dbReference type="SMART" id="SM00881">
    <property type="entry name" value="CoA_binding"/>
    <property type="match status" value="1"/>
</dbReference>
<dbReference type="Pfam" id="PF13607">
    <property type="entry name" value="Succ_CoA_lig"/>
    <property type="match status" value="1"/>
</dbReference>
<dbReference type="VEuPathDB" id="GiardiaDB:SS50377_28105"/>
<dbReference type="Pfam" id="PF13380">
    <property type="entry name" value="CoA_binding_2"/>
    <property type="match status" value="1"/>
</dbReference>
<evidence type="ECO:0000256" key="1">
    <source>
        <dbReference type="ARBA" id="ARBA00022598"/>
    </source>
</evidence>
<dbReference type="Gene3D" id="3.40.50.261">
    <property type="entry name" value="Succinyl-CoA synthetase domains"/>
    <property type="match status" value="2"/>
</dbReference>
<dbReference type="GO" id="GO:0043758">
    <property type="term" value="F:acetate-CoA ligase (ADP-forming) activity"/>
    <property type="evidence" value="ECO:0007669"/>
    <property type="project" value="InterPro"/>
</dbReference>
<dbReference type="PANTHER" id="PTHR43334:SF1">
    <property type="entry name" value="3-HYDROXYPROPIONATE--COA LIGASE [ADP-FORMING]"/>
    <property type="match status" value="1"/>
</dbReference>
<dbReference type="InterPro" id="IPR016102">
    <property type="entry name" value="Succinyl-CoA_synth-like"/>
</dbReference>